<comment type="catalytic activity">
    <reaction evidence="7">
        <text>adenosine + H2O + H(+) = inosine + NH4(+)</text>
        <dbReference type="Rhea" id="RHEA:24408"/>
        <dbReference type="ChEBI" id="CHEBI:15377"/>
        <dbReference type="ChEBI" id="CHEBI:15378"/>
        <dbReference type="ChEBI" id="CHEBI:16335"/>
        <dbReference type="ChEBI" id="CHEBI:17596"/>
        <dbReference type="ChEBI" id="CHEBI:28938"/>
        <dbReference type="EC" id="3.5.4.4"/>
    </reaction>
    <physiologicalReaction direction="left-to-right" evidence="7">
        <dbReference type="Rhea" id="RHEA:24409"/>
    </physiologicalReaction>
</comment>
<keyword evidence="4 9" id="KW-0862">Zinc</keyword>
<dbReference type="PANTHER" id="PTHR11409">
    <property type="entry name" value="ADENOSINE DEAMINASE"/>
    <property type="match status" value="1"/>
</dbReference>
<comment type="similarity">
    <text evidence="9">Belongs to the metallo-dependent hydrolases superfamily. Adenosine and AMP deaminases family. Adenosine deaminase subfamily.</text>
</comment>
<reference evidence="11 12" key="1">
    <citation type="submission" date="2022-06" db="EMBL/GenBank/DDBJ databases">
        <title>Draft genome sequence of type strain Streptomyces rubrisoli DSM 42083.</title>
        <authorList>
            <person name="Duangmal K."/>
            <person name="Klaysubun C."/>
        </authorList>
    </citation>
    <scope>NUCLEOTIDE SEQUENCE [LARGE SCALE GENOMIC DNA]</scope>
    <source>
        <strain evidence="11 12">DSM 42083</strain>
    </source>
</reference>
<dbReference type="Pfam" id="PF00962">
    <property type="entry name" value="A_deaminase"/>
    <property type="match status" value="1"/>
</dbReference>
<evidence type="ECO:0000256" key="8">
    <source>
        <dbReference type="ARBA" id="ARBA00049213"/>
    </source>
</evidence>
<comment type="catalytic activity">
    <reaction evidence="8">
        <text>2'-deoxyadenosine + H2O + H(+) = 2'-deoxyinosine + NH4(+)</text>
        <dbReference type="Rhea" id="RHEA:28190"/>
        <dbReference type="ChEBI" id="CHEBI:15377"/>
        <dbReference type="ChEBI" id="CHEBI:15378"/>
        <dbReference type="ChEBI" id="CHEBI:17256"/>
        <dbReference type="ChEBI" id="CHEBI:28938"/>
        <dbReference type="ChEBI" id="CHEBI:28997"/>
        <dbReference type="EC" id="3.5.4.4"/>
    </reaction>
    <physiologicalReaction direction="left-to-right" evidence="8">
        <dbReference type="Rhea" id="RHEA:28191"/>
    </physiologicalReaction>
</comment>
<keyword evidence="5 9" id="KW-0546">Nucleotide metabolism</keyword>
<comment type="caution">
    <text evidence="9">Lacks conserved residue(s) required for the propagation of feature annotation.</text>
</comment>
<evidence type="ECO:0000259" key="10">
    <source>
        <dbReference type="Pfam" id="PF00962"/>
    </source>
</evidence>
<evidence type="ECO:0000256" key="2">
    <source>
        <dbReference type="ARBA" id="ARBA00022723"/>
    </source>
</evidence>
<feature type="active site" description="Proton donor" evidence="9">
    <location>
        <position position="233"/>
    </location>
</feature>
<evidence type="ECO:0000256" key="6">
    <source>
        <dbReference type="ARBA" id="ARBA00031852"/>
    </source>
</evidence>
<feature type="binding site" evidence="9">
    <location>
        <position position="230"/>
    </location>
    <ligand>
        <name>Zn(2+)</name>
        <dbReference type="ChEBI" id="CHEBI:29105"/>
        <note>catalytic</note>
    </ligand>
</feature>
<dbReference type="HAMAP" id="MF_00540">
    <property type="entry name" value="A_deaminase"/>
    <property type="match status" value="1"/>
</dbReference>
<dbReference type="InterPro" id="IPR006330">
    <property type="entry name" value="Ado/ade_deaminase"/>
</dbReference>
<gene>
    <name evidence="9" type="primary">add</name>
    <name evidence="11" type="ORF">NON19_26610</name>
</gene>
<evidence type="ECO:0000256" key="5">
    <source>
        <dbReference type="ARBA" id="ARBA00023080"/>
    </source>
</evidence>
<dbReference type="InterPro" id="IPR001365">
    <property type="entry name" value="A_deaminase_dom"/>
</dbReference>
<dbReference type="PANTHER" id="PTHR11409:SF43">
    <property type="entry name" value="ADENOSINE DEAMINASE"/>
    <property type="match status" value="1"/>
</dbReference>
<dbReference type="RefSeq" id="WP_255931649.1">
    <property type="nucleotide sequence ID" value="NZ_JANFNH010000043.1"/>
</dbReference>
<feature type="domain" description="Adenosine deaminase" evidence="10">
    <location>
        <begin position="30"/>
        <end position="376"/>
    </location>
</feature>
<evidence type="ECO:0000256" key="4">
    <source>
        <dbReference type="ARBA" id="ARBA00022833"/>
    </source>
</evidence>
<evidence type="ECO:0000313" key="11">
    <source>
        <dbReference type="EMBL" id="MCQ4045508.1"/>
    </source>
</evidence>
<dbReference type="EC" id="3.5.4.4" evidence="1 9"/>
<accession>A0ABT1PMP6</accession>
<dbReference type="Proteomes" id="UP001206206">
    <property type="component" value="Unassembled WGS sequence"/>
</dbReference>
<feature type="binding site" evidence="9">
    <location>
        <position position="39"/>
    </location>
    <ligand>
        <name>substrate</name>
    </ligand>
</feature>
<organism evidence="11 12">
    <name type="scientific">Streptantibioticus rubrisoli</name>
    <dbReference type="NCBI Taxonomy" id="1387313"/>
    <lineage>
        <taxon>Bacteria</taxon>
        <taxon>Bacillati</taxon>
        <taxon>Actinomycetota</taxon>
        <taxon>Actinomycetes</taxon>
        <taxon>Kitasatosporales</taxon>
        <taxon>Streptomycetaceae</taxon>
        <taxon>Streptantibioticus</taxon>
    </lineage>
</organism>
<evidence type="ECO:0000256" key="7">
    <source>
        <dbReference type="ARBA" id="ARBA00047989"/>
    </source>
</evidence>
<keyword evidence="12" id="KW-1185">Reference proteome</keyword>
<keyword evidence="3 9" id="KW-0378">Hydrolase</keyword>
<comment type="caution">
    <text evidence="11">The sequence shown here is derived from an EMBL/GenBank/DDBJ whole genome shotgun (WGS) entry which is preliminary data.</text>
</comment>
<dbReference type="NCBIfam" id="NF006847">
    <property type="entry name" value="PRK09358.1-2"/>
    <property type="match status" value="1"/>
</dbReference>
<keyword evidence="2 9" id="KW-0479">Metal-binding</keyword>
<dbReference type="Gene3D" id="3.20.20.140">
    <property type="entry name" value="Metal-dependent hydrolases"/>
    <property type="match status" value="1"/>
</dbReference>
<comment type="cofactor">
    <cofactor evidence="9">
        <name>Zn(2+)</name>
        <dbReference type="ChEBI" id="CHEBI:29105"/>
    </cofactor>
    <text evidence="9">Binds 1 zinc ion per subunit.</text>
</comment>
<protein>
    <recommendedName>
        <fullName evidence="1 9">Adenosine deaminase</fullName>
        <ecNumber evidence="1 9">3.5.4.4</ecNumber>
    </recommendedName>
    <alternativeName>
        <fullName evidence="6 9">Adenosine aminohydrolase</fullName>
    </alternativeName>
</protein>
<feature type="binding site" evidence="9">
    <location>
        <position position="203"/>
    </location>
    <ligand>
        <name>substrate</name>
    </ligand>
</feature>
<dbReference type="InterPro" id="IPR028893">
    <property type="entry name" value="A_deaminase"/>
</dbReference>
<comment type="function">
    <text evidence="9">Catalyzes the hydrolytic deamination of adenosine and 2-deoxyadenosine.</text>
</comment>
<evidence type="ECO:0000256" key="3">
    <source>
        <dbReference type="ARBA" id="ARBA00022801"/>
    </source>
</evidence>
<feature type="site" description="Important for catalytic activity" evidence="9">
    <location>
        <position position="254"/>
    </location>
</feature>
<feature type="binding site" evidence="9">
    <location>
        <position position="37"/>
    </location>
    <ligand>
        <name>substrate</name>
    </ligand>
</feature>
<evidence type="ECO:0000256" key="1">
    <source>
        <dbReference type="ARBA" id="ARBA00012784"/>
    </source>
</evidence>
<evidence type="ECO:0000313" key="12">
    <source>
        <dbReference type="Proteomes" id="UP001206206"/>
    </source>
</evidence>
<dbReference type="SUPFAM" id="SSF51556">
    <property type="entry name" value="Metallo-dependent hydrolases"/>
    <property type="match status" value="1"/>
</dbReference>
<feature type="binding site" evidence="9">
    <location>
        <position position="35"/>
    </location>
    <ligand>
        <name>Zn(2+)</name>
        <dbReference type="ChEBI" id="CHEBI:29105"/>
        <note>catalytic</note>
    </ligand>
</feature>
<evidence type="ECO:0000256" key="9">
    <source>
        <dbReference type="HAMAP-Rule" id="MF_00540"/>
    </source>
</evidence>
<dbReference type="EMBL" id="JANFNH010000043">
    <property type="protein sequence ID" value="MCQ4045508.1"/>
    <property type="molecule type" value="Genomic_DNA"/>
</dbReference>
<sequence>MEKTSQLTNQLEQTLGAAASATPDRIRRAPKVLLHDHLDGGLRPQTIIELAEAIGYENLPETDPERLAVWFRDAADSPAKEGGAGLVRYLETFTHTCAVMQTRDALFRVAAECAEDLAADGVVYAEIRYAPEQHLEAGLTLEQVVEAVNEGFREGERRALANGHRIRVGALLTAMRHAARSQEIAELANRYRDMGVVGFDIAGAEAGFPPTRHLDAFEFLKRENNHFTIHAGEAFGLPSIWQAIQWCGADRLGHGVRLIDDIHVSQDGSVKLGRLASYVRDKRIPLEMCPTSNLQTGAADSYHEHPIGLLRRLHFRVTVNTDNRLMSGTTLSDEFQHLVDAFGYTLDDLLWFTVNAMKSAFIPFDERLAMINDVIKPGYAELKAEWLFRPATAQPPLASGSTAEQG</sequence>
<dbReference type="GO" id="GO:0016787">
    <property type="term" value="F:hydrolase activity"/>
    <property type="evidence" value="ECO:0007669"/>
    <property type="project" value="UniProtKB-KW"/>
</dbReference>
<dbReference type="InterPro" id="IPR032466">
    <property type="entry name" value="Metal_Hydrolase"/>
</dbReference>
<dbReference type="NCBIfam" id="TIGR01430">
    <property type="entry name" value="aden_deam"/>
    <property type="match status" value="1"/>
</dbReference>
<feature type="binding site" evidence="9">
    <location>
        <position position="322"/>
    </location>
    <ligand>
        <name>Zn(2+)</name>
        <dbReference type="ChEBI" id="CHEBI:29105"/>
        <note>catalytic</note>
    </ligand>
</feature>
<proteinExistence type="inferred from homology"/>
<name>A0ABT1PMP6_9ACTN</name>
<feature type="binding site" evidence="9">
    <location>
        <position position="37"/>
    </location>
    <ligand>
        <name>Zn(2+)</name>
        <dbReference type="ChEBI" id="CHEBI:29105"/>
        <note>catalytic</note>
    </ligand>
</feature>